<evidence type="ECO:0000313" key="2">
    <source>
        <dbReference type="EMBL" id="PIN00317.1"/>
    </source>
</evidence>
<organism evidence="2 3">
    <name type="scientific">Handroanthus impetiginosus</name>
    <dbReference type="NCBI Taxonomy" id="429701"/>
    <lineage>
        <taxon>Eukaryota</taxon>
        <taxon>Viridiplantae</taxon>
        <taxon>Streptophyta</taxon>
        <taxon>Embryophyta</taxon>
        <taxon>Tracheophyta</taxon>
        <taxon>Spermatophyta</taxon>
        <taxon>Magnoliopsida</taxon>
        <taxon>eudicotyledons</taxon>
        <taxon>Gunneridae</taxon>
        <taxon>Pentapetalae</taxon>
        <taxon>asterids</taxon>
        <taxon>lamiids</taxon>
        <taxon>Lamiales</taxon>
        <taxon>Bignoniaceae</taxon>
        <taxon>Crescentiina</taxon>
        <taxon>Tabebuia alliance</taxon>
        <taxon>Handroanthus</taxon>
    </lineage>
</organism>
<reference evidence="3" key="1">
    <citation type="journal article" date="2018" name="Gigascience">
        <title>Genome assembly of the Pink Ipe (Handroanthus impetiginosus, Bignoniaceae), a highly valued, ecologically keystone Neotropical timber forest tree.</title>
        <authorList>
            <person name="Silva-Junior O.B."/>
            <person name="Grattapaglia D."/>
            <person name="Novaes E."/>
            <person name="Collevatti R.G."/>
        </authorList>
    </citation>
    <scope>NUCLEOTIDE SEQUENCE [LARGE SCALE GENOMIC DNA]</scope>
    <source>
        <strain evidence="3">cv. UFG-1</strain>
    </source>
</reference>
<feature type="compositionally biased region" description="Polar residues" evidence="1">
    <location>
        <begin position="8"/>
        <end position="19"/>
    </location>
</feature>
<keyword evidence="3" id="KW-1185">Reference proteome</keyword>
<name>A0A2G9G4S9_9LAMI</name>
<feature type="region of interest" description="Disordered" evidence="1">
    <location>
        <begin position="194"/>
        <end position="214"/>
    </location>
</feature>
<evidence type="ECO:0000256" key="1">
    <source>
        <dbReference type="SAM" id="MobiDB-lite"/>
    </source>
</evidence>
<evidence type="ECO:0000313" key="3">
    <source>
        <dbReference type="Proteomes" id="UP000231279"/>
    </source>
</evidence>
<protein>
    <submittedName>
        <fullName evidence="2">Uncharacterized protein</fullName>
    </submittedName>
</protein>
<dbReference type="AlphaFoldDB" id="A0A2G9G4S9"/>
<feature type="region of interest" description="Disordered" evidence="1">
    <location>
        <begin position="1"/>
        <end position="28"/>
    </location>
</feature>
<comment type="caution">
    <text evidence="2">The sequence shown here is derived from an EMBL/GenBank/DDBJ whole genome shotgun (WGS) entry which is preliminary data.</text>
</comment>
<sequence>MEQCPLSFASSTLFKSRSSPPEPRSGVAFDASLSDMAQLLARSVVESTARAGPREATSSRTLSSGTFRSISRGTRSCLLVEASGKDIFVGPRGISRTFLGSAGRNALVAADPFHPSSTLLLNKSSGGTNGPLAAAATVMEAEWPPGTEEKRNELTIVEPEDVIVTNSPHLPSSALRPSFKSNVIFAPVSNASAAEEQEAPAPVESQSPASSGCMLADLGPANSACF</sequence>
<dbReference type="EMBL" id="NKXS01007042">
    <property type="protein sequence ID" value="PIN00317.1"/>
    <property type="molecule type" value="Genomic_DNA"/>
</dbReference>
<proteinExistence type="predicted"/>
<dbReference type="Proteomes" id="UP000231279">
    <property type="component" value="Unassembled WGS sequence"/>
</dbReference>
<dbReference type="OrthoDB" id="914245at2759"/>
<accession>A0A2G9G4S9</accession>
<feature type="compositionally biased region" description="Low complexity" evidence="1">
    <location>
        <begin position="194"/>
        <end position="206"/>
    </location>
</feature>
<gene>
    <name evidence="2" type="ORF">CDL12_27175</name>
</gene>